<evidence type="ECO:0000313" key="3">
    <source>
        <dbReference type="Proteomes" id="UP001237448"/>
    </source>
</evidence>
<reference evidence="2 3" key="1">
    <citation type="submission" date="2023-07" db="EMBL/GenBank/DDBJ databases">
        <title>Genomic Encyclopedia of Type Strains, Phase IV (KMG-IV): sequencing the most valuable type-strain genomes for metagenomic binning, comparative biology and taxonomic classification.</title>
        <authorList>
            <person name="Goeker M."/>
        </authorList>
    </citation>
    <scope>NUCLEOTIDE SEQUENCE [LARGE SCALE GENOMIC DNA]</scope>
    <source>
        <strain evidence="2 3">DSM 5896</strain>
    </source>
</reference>
<keyword evidence="3" id="KW-1185">Reference proteome</keyword>
<protein>
    <submittedName>
        <fullName evidence="2">Uncharacterized protein</fullName>
    </submittedName>
</protein>
<dbReference type="RefSeq" id="WP_307425822.1">
    <property type="nucleotide sequence ID" value="NZ_JAUSVK010000001.1"/>
</dbReference>
<evidence type="ECO:0000256" key="1">
    <source>
        <dbReference type="SAM" id="MobiDB-lite"/>
    </source>
</evidence>
<comment type="caution">
    <text evidence="2">The sequence shown here is derived from an EMBL/GenBank/DDBJ whole genome shotgun (WGS) entry which is preliminary data.</text>
</comment>
<dbReference type="Proteomes" id="UP001237448">
    <property type="component" value="Unassembled WGS sequence"/>
</dbReference>
<dbReference type="EMBL" id="JAUSVK010000001">
    <property type="protein sequence ID" value="MDQ0392239.1"/>
    <property type="molecule type" value="Genomic_DNA"/>
</dbReference>
<gene>
    <name evidence="2" type="ORF">J3R73_002031</name>
</gene>
<name>A0ABU0FC99_9HYPH</name>
<feature type="region of interest" description="Disordered" evidence="1">
    <location>
        <begin position="232"/>
        <end position="252"/>
    </location>
</feature>
<accession>A0ABU0FC99</accession>
<sequence>MAKSHQKWLGDRARVKALVAKRAEGAAACCTVWGCKRLPQAAARKGLSTFICRYHAQYHNRHGSYYKGTYRAAELLPYKRAALRYIRDHKADKGLLAAKSALDGIMQRAGPVQRMSDIMVMPAADKARAALARMRDAGVPADRLLLVYLTVCATITDDSVGPGGDREVFRQTQIGKAAHRLASGYHTDYGYERYPRSAGLAIRHLGQMIEKACEWVGAGCVAAVVVMAETSREGPRAASKPRQAAQGATRGR</sequence>
<proteinExistence type="predicted"/>
<evidence type="ECO:0000313" key="2">
    <source>
        <dbReference type="EMBL" id="MDQ0392239.1"/>
    </source>
</evidence>
<organism evidence="2 3">
    <name type="scientific">Labrys monachus</name>
    <dbReference type="NCBI Taxonomy" id="217067"/>
    <lineage>
        <taxon>Bacteria</taxon>
        <taxon>Pseudomonadati</taxon>
        <taxon>Pseudomonadota</taxon>
        <taxon>Alphaproteobacteria</taxon>
        <taxon>Hyphomicrobiales</taxon>
        <taxon>Xanthobacteraceae</taxon>
        <taxon>Labrys</taxon>
    </lineage>
</organism>